<proteinExistence type="predicted"/>
<sequence>MKILEEGVIGFVSREESASSMKDIRYEVVVRSYGHKMKIPVFKYISVVLVLFLGVKWTPDEDSSDQVWE</sequence>
<gene>
    <name evidence="1" type="ORF">An02g03430</name>
</gene>
<organism evidence="1">
    <name type="scientific">Aspergillus niger</name>
    <dbReference type="NCBI Taxonomy" id="5061"/>
    <lineage>
        <taxon>Eukaryota</taxon>
        <taxon>Fungi</taxon>
        <taxon>Dikarya</taxon>
        <taxon>Ascomycota</taxon>
        <taxon>Pezizomycotina</taxon>
        <taxon>Eurotiomycetes</taxon>
        <taxon>Eurotiomycetidae</taxon>
        <taxon>Eurotiales</taxon>
        <taxon>Aspergillaceae</taxon>
        <taxon>Aspergillus</taxon>
        <taxon>Aspergillus subgen. Circumdati</taxon>
    </lineage>
</organism>
<reference evidence="1" key="2">
    <citation type="submission" date="2025-08" db="UniProtKB">
        <authorList>
            <consortium name="RefSeq"/>
        </authorList>
    </citation>
    <scope>IDENTIFICATION</scope>
</reference>
<protein>
    <submittedName>
        <fullName evidence="1">Uncharacterized protein</fullName>
    </submittedName>
</protein>
<dbReference type="RefSeq" id="XP_059605116.1">
    <property type="nucleotide sequence ID" value="XM_059746180.1"/>
</dbReference>
<evidence type="ECO:0000313" key="1">
    <source>
        <dbReference type="RefSeq" id="XP_059605116.1"/>
    </source>
</evidence>
<accession>A0AAJ8BZ88</accession>
<name>A0AAJ8BZ88_ASPNG</name>
<dbReference type="GeneID" id="84590269"/>
<dbReference type="AlphaFoldDB" id="A0AAJ8BZ88"/>
<dbReference type="VEuPathDB" id="FungiDB:An02g03430"/>
<reference evidence="1" key="1">
    <citation type="submission" date="2025-02" db="EMBL/GenBank/DDBJ databases">
        <authorList>
            <consortium name="NCBI Genome Project"/>
        </authorList>
    </citation>
    <scope>NUCLEOTIDE SEQUENCE</scope>
</reference>
<dbReference type="KEGG" id="ang:An02g03430"/>